<proteinExistence type="predicted"/>
<protein>
    <submittedName>
        <fullName evidence="3">Uncharacterized protein</fullName>
    </submittedName>
</protein>
<feature type="compositionally biased region" description="Basic and acidic residues" evidence="1">
    <location>
        <begin position="170"/>
        <end position="181"/>
    </location>
</feature>
<feature type="region of interest" description="Disordered" evidence="1">
    <location>
        <begin position="160"/>
        <end position="181"/>
    </location>
</feature>
<evidence type="ECO:0000313" key="4">
    <source>
        <dbReference type="Proteomes" id="UP001365846"/>
    </source>
</evidence>
<accession>A0ABU8VCM9</accession>
<evidence type="ECO:0000256" key="1">
    <source>
        <dbReference type="SAM" id="MobiDB-lite"/>
    </source>
</evidence>
<keyword evidence="2" id="KW-0732">Signal</keyword>
<comment type="caution">
    <text evidence="3">The sequence shown here is derived from an EMBL/GenBank/DDBJ whole genome shotgun (WGS) entry which is preliminary data.</text>
</comment>
<feature type="chain" id="PRO_5047024601" evidence="2">
    <location>
        <begin position="33"/>
        <end position="181"/>
    </location>
</feature>
<keyword evidence="4" id="KW-1185">Reference proteome</keyword>
<feature type="signal peptide" evidence="2">
    <location>
        <begin position="1"/>
        <end position="32"/>
    </location>
</feature>
<name>A0ABU8VCM9_9BURK</name>
<dbReference type="EMBL" id="JBBKZU010000004">
    <property type="protein sequence ID" value="MEJ8811422.1"/>
    <property type="molecule type" value="Genomic_DNA"/>
</dbReference>
<evidence type="ECO:0000313" key="3">
    <source>
        <dbReference type="EMBL" id="MEJ8811422.1"/>
    </source>
</evidence>
<sequence>MLQRLHPMIGSIARVGAAAWLMLALATPPQAAADAARPDPRAAGVAGMKTAPMKGNGSGVTVRYRIDGTPRAGAAIPVVLSFDGVTDPAGASLRLQTEGGLSLGSAAESRTLPAGAATTLTIEVTPSAAGTAYLHVFTAQYGAVSAISIPVQVGKAPSGLPEAQGLKQGPDGEKIRSMQVK</sequence>
<gene>
    <name evidence="3" type="ORF">WKW77_10125</name>
</gene>
<dbReference type="RefSeq" id="WP_340356729.1">
    <property type="nucleotide sequence ID" value="NZ_JBBKZU010000004.1"/>
</dbReference>
<reference evidence="3 4" key="1">
    <citation type="submission" date="2024-03" db="EMBL/GenBank/DDBJ databases">
        <title>Novel species of the genus Variovorax.</title>
        <authorList>
            <person name="Liu Q."/>
            <person name="Xin Y.-H."/>
        </authorList>
    </citation>
    <scope>NUCLEOTIDE SEQUENCE [LARGE SCALE GENOMIC DNA]</scope>
    <source>
        <strain evidence="3 4">KACC 18899</strain>
    </source>
</reference>
<organism evidence="3 4">
    <name type="scientific">Variovorax ureilyticus</name>
    <dbReference type="NCBI Taxonomy" id="1836198"/>
    <lineage>
        <taxon>Bacteria</taxon>
        <taxon>Pseudomonadati</taxon>
        <taxon>Pseudomonadota</taxon>
        <taxon>Betaproteobacteria</taxon>
        <taxon>Burkholderiales</taxon>
        <taxon>Comamonadaceae</taxon>
        <taxon>Variovorax</taxon>
    </lineage>
</organism>
<evidence type="ECO:0000256" key="2">
    <source>
        <dbReference type="SAM" id="SignalP"/>
    </source>
</evidence>
<dbReference type="Proteomes" id="UP001365846">
    <property type="component" value="Unassembled WGS sequence"/>
</dbReference>